<name>A0A914E9Z9_9BILA</name>
<evidence type="ECO:0000313" key="4">
    <source>
        <dbReference type="WBParaSite" id="ACRNAN_scaffold6379.g18788.t1"/>
    </source>
</evidence>
<feature type="coiled-coil region" evidence="1">
    <location>
        <begin position="96"/>
        <end position="123"/>
    </location>
</feature>
<dbReference type="WBParaSite" id="ACRNAN_scaffold6379.g18788.t1">
    <property type="protein sequence ID" value="ACRNAN_scaffold6379.g18788.t1"/>
    <property type="gene ID" value="ACRNAN_scaffold6379.g18788"/>
</dbReference>
<evidence type="ECO:0000313" key="3">
    <source>
        <dbReference type="Proteomes" id="UP000887540"/>
    </source>
</evidence>
<feature type="region of interest" description="Disordered" evidence="2">
    <location>
        <begin position="136"/>
        <end position="156"/>
    </location>
</feature>
<protein>
    <submittedName>
        <fullName evidence="4">Uncharacterized protein</fullName>
    </submittedName>
</protein>
<evidence type="ECO:0000256" key="2">
    <source>
        <dbReference type="SAM" id="MobiDB-lite"/>
    </source>
</evidence>
<organism evidence="3 4">
    <name type="scientific">Acrobeloides nanus</name>
    <dbReference type="NCBI Taxonomy" id="290746"/>
    <lineage>
        <taxon>Eukaryota</taxon>
        <taxon>Metazoa</taxon>
        <taxon>Ecdysozoa</taxon>
        <taxon>Nematoda</taxon>
        <taxon>Chromadorea</taxon>
        <taxon>Rhabditida</taxon>
        <taxon>Tylenchina</taxon>
        <taxon>Cephalobomorpha</taxon>
        <taxon>Cephaloboidea</taxon>
        <taxon>Cephalobidae</taxon>
        <taxon>Acrobeloides</taxon>
    </lineage>
</organism>
<sequence length="156" mass="18343">MKSLLRVEPLTDQDIKPLALFENIKVEPKNVETIEWKNEATRLEALLKNACSEKEYWQKRWENEHIENLTSQLEVQAQKCFIENLVKLVAKKDTEIIEKEADIAKKNAELTRKEADFKRKEAEVLWLQKQIDENCDANLPPKRKVGRPKKTETETK</sequence>
<evidence type="ECO:0000256" key="1">
    <source>
        <dbReference type="SAM" id="Coils"/>
    </source>
</evidence>
<dbReference type="Proteomes" id="UP000887540">
    <property type="component" value="Unplaced"/>
</dbReference>
<accession>A0A914E9Z9</accession>
<keyword evidence="1" id="KW-0175">Coiled coil</keyword>
<dbReference type="AlphaFoldDB" id="A0A914E9Z9"/>
<reference evidence="4" key="1">
    <citation type="submission" date="2022-11" db="UniProtKB">
        <authorList>
            <consortium name="WormBaseParasite"/>
        </authorList>
    </citation>
    <scope>IDENTIFICATION</scope>
</reference>
<proteinExistence type="predicted"/>
<keyword evidence="3" id="KW-1185">Reference proteome</keyword>